<name>A0A1L7TSY8_FUSMA</name>
<evidence type="ECO:0000259" key="3">
    <source>
        <dbReference type="Pfam" id="PF25485"/>
    </source>
</evidence>
<dbReference type="EMBL" id="FCQH01000012">
    <property type="protein sequence ID" value="CVL01720.1"/>
    <property type="molecule type" value="Genomic_DNA"/>
</dbReference>
<dbReference type="GeneID" id="65087172"/>
<evidence type="ECO:0000256" key="2">
    <source>
        <dbReference type="SAM" id="SignalP"/>
    </source>
</evidence>
<dbReference type="Proteomes" id="UP000184255">
    <property type="component" value="Unassembled WGS sequence"/>
</dbReference>
<feature type="signal peptide" evidence="2">
    <location>
        <begin position="1"/>
        <end position="20"/>
    </location>
</feature>
<feature type="compositionally biased region" description="Low complexity" evidence="1">
    <location>
        <begin position="426"/>
        <end position="451"/>
    </location>
</feature>
<feature type="domain" description="DUF7908" evidence="3">
    <location>
        <begin position="105"/>
        <end position="226"/>
    </location>
</feature>
<reference evidence="5" key="1">
    <citation type="journal article" date="2016" name="Genome Biol. Evol.">
        <title>Comparative 'omics' of the Fusarium fujikuroi species complex highlights differences in genetic potential and metabolite synthesis.</title>
        <authorList>
            <person name="Niehaus E.-M."/>
            <person name="Muensterkoetter M."/>
            <person name="Proctor R.H."/>
            <person name="Brown D.W."/>
            <person name="Sharon A."/>
            <person name="Idan Y."/>
            <person name="Oren-Young L."/>
            <person name="Sieber C.M."/>
            <person name="Novak O."/>
            <person name="Pencik A."/>
            <person name="Tarkowska D."/>
            <person name="Hromadova K."/>
            <person name="Freeman S."/>
            <person name="Maymon M."/>
            <person name="Elazar M."/>
            <person name="Youssef S.A."/>
            <person name="El-Shabrawy E.S.M."/>
            <person name="Shalaby A.B.A."/>
            <person name="Houterman P."/>
            <person name="Brock N.L."/>
            <person name="Burkhardt I."/>
            <person name="Tsavkelova E.A."/>
            <person name="Dickschat J.S."/>
            <person name="Galuszka P."/>
            <person name="Gueldener U."/>
            <person name="Tudzynski B."/>
        </authorList>
    </citation>
    <scope>NUCLEOTIDE SEQUENCE [LARGE SCALE GENOMIC DNA]</scope>
    <source>
        <strain evidence="5">MRC7560</strain>
    </source>
</reference>
<dbReference type="RefSeq" id="XP_041687114.1">
    <property type="nucleotide sequence ID" value="XM_041821322.1"/>
</dbReference>
<gene>
    <name evidence="4" type="ORF">FMAN_07912</name>
</gene>
<dbReference type="AlphaFoldDB" id="A0A1L7TSY8"/>
<evidence type="ECO:0000313" key="4">
    <source>
        <dbReference type="EMBL" id="CVL01720.1"/>
    </source>
</evidence>
<sequence>MSPVRLFLFFLATLFGASIALQDDQRRPESWCITYLSTYLVPRSDGHTRPTASSADEAVFSGASGATLAFPTDLAIPSTFLVHDDLAITTSAPSSTTGTSVPHPSGRSVIFRVVPESQDTKRDLQVRAVGGFVGSQSEICAAASIFKFVQGRLLDGTLPIYYNGEDFKELRGYPGALPPDAVTETFADEAGFLRFFSSVLPNGEAGFCQDAESGQVNITFTASPPSFNECRDGDLSSNPSSRPTSMPLLAESTSALPGTTSPLNSIASPTTKDIQRGSSAIDVPTFTSQVKPVYTSSFRFYNSSSSIEYPTRPAITQISSMLDILTPVTDIPLTSRLSSWTSNAETLLTDALSTDVLGTSEELPSIFDPTTTATSTTMNAQNTIGTSSGTVSTASSIVHSSTTSGPSYSFETDTSTLSDLPLDASSSFDSSPTFTTTTDTTTSTTTSSEATGTRACPVGLSEPLTLFDGQRPSDNGVEWLVLPFLITLYGETSDMLYISPNGLVTLRDSFGADSVSNMALPDENVESLAIFPYWTDMIVPEGSGAEVTYQIEDVPNQPGVLTIDWCVFTTPDGTEPNHFQMVVSEDQLTPITYLYYTIHLGGSYATIGAQNRDSGQFMQYYGPIPDRTFMEVSTFSGGEDLRIGQF</sequence>
<evidence type="ECO:0000256" key="1">
    <source>
        <dbReference type="SAM" id="MobiDB-lite"/>
    </source>
</evidence>
<dbReference type="InterPro" id="IPR057230">
    <property type="entry name" value="DUF7908"/>
</dbReference>
<evidence type="ECO:0000313" key="5">
    <source>
        <dbReference type="Proteomes" id="UP000184255"/>
    </source>
</evidence>
<dbReference type="Pfam" id="PF25485">
    <property type="entry name" value="DUF7908"/>
    <property type="match status" value="1"/>
</dbReference>
<protein>
    <recommendedName>
        <fullName evidence="3">DUF7908 domain-containing protein</fullName>
    </recommendedName>
</protein>
<dbReference type="VEuPathDB" id="FungiDB:FMAN_07912"/>
<feature type="region of interest" description="Disordered" evidence="1">
    <location>
        <begin position="225"/>
        <end position="273"/>
    </location>
</feature>
<feature type="chain" id="PRO_5013245022" description="DUF7908 domain-containing protein" evidence="2">
    <location>
        <begin position="21"/>
        <end position="646"/>
    </location>
</feature>
<feature type="compositionally biased region" description="Polar residues" evidence="1">
    <location>
        <begin position="251"/>
        <end position="273"/>
    </location>
</feature>
<comment type="caution">
    <text evidence="4">The sequence shown here is derived from an EMBL/GenBank/DDBJ whole genome shotgun (WGS) entry which is preliminary data.</text>
</comment>
<feature type="compositionally biased region" description="Polar residues" evidence="1">
    <location>
        <begin position="235"/>
        <end position="244"/>
    </location>
</feature>
<feature type="region of interest" description="Disordered" evidence="1">
    <location>
        <begin position="426"/>
        <end position="455"/>
    </location>
</feature>
<keyword evidence="5" id="KW-1185">Reference proteome</keyword>
<proteinExistence type="predicted"/>
<organism evidence="4 5">
    <name type="scientific">Fusarium mangiferae</name>
    <name type="common">Mango malformation disease fungus</name>
    <dbReference type="NCBI Taxonomy" id="192010"/>
    <lineage>
        <taxon>Eukaryota</taxon>
        <taxon>Fungi</taxon>
        <taxon>Dikarya</taxon>
        <taxon>Ascomycota</taxon>
        <taxon>Pezizomycotina</taxon>
        <taxon>Sordariomycetes</taxon>
        <taxon>Hypocreomycetidae</taxon>
        <taxon>Hypocreales</taxon>
        <taxon>Nectriaceae</taxon>
        <taxon>Fusarium</taxon>
        <taxon>Fusarium fujikuroi species complex</taxon>
    </lineage>
</organism>
<keyword evidence="2" id="KW-0732">Signal</keyword>
<accession>A0A1L7TSY8</accession>